<feature type="domain" description="Thioredoxin" evidence="1">
    <location>
        <begin position="4"/>
        <end position="183"/>
    </location>
</feature>
<dbReference type="PROSITE" id="PS51352">
    <property type="entry name" value="THIOREDOXIN_2"/>
    <property type="match status" value="1"/>
</dbReference>
<evidence type="ECO:0000313" key="2">
    <source>
        <dbReference type="EMBL" id="QQD17998.1"/>
    </source>
</evidence>
<dbReference type="InterPro" id="IPR013766">
    <property type="entry name" value="Thioredoxin_domain"/>
</dbReference>
<dbReference type="SUPFAM" id="SSF52833">
    <property type="entry name" value="Thioredoxin-like"/>
    <property type="match status" value="1"/>
</dbReference>
<proteinExistence type="predicted"/>
<dbReference type="GO" id="GO:0016491">
    <property type="term" value="F:oxidoreductase activity"/>
    <property type="evidence" value="ECO:0007669"/>
    <property type="project" value="InterPro"/>
</dbReference>
<dbReference type="InterPro" id="IPR000866">
    <property type="entry name" value="AhpC/TSA"/>
</dbReference>
<dbReference type="KEGG" id="snan:I6N98_16905"/>
<keyword evidence="3" id="KW-1185">Reference proteome</keyword>
<name>A0A7T4R058_9GAMM</name>
<dbReference type="Gene3D" id="3.40.30.10">
    <property type="entry name" value="Glutaredoxin"/>
    <property type="match status" value="1"/>
</dbReference>
<dbReference type="Pfam" id="PF00578">
    <property type="entry name" value="AhpC-TSA"/>
    <property type="match status" value="1"/>
</dbReference>
<dbReference type="InterPro" id="IPR036249">
    <property type="entry name" value="Thioredoxin-like_sf"/>
</dbReference>
<dbReference type="AlphaFoldDB" id="A0A7T4R058"/>
<evidence type="ECO:0000259" key="1">
    <source>
        <dbReference type="PROSITE" id="PS51352"/>
    </source>
</evidence>
<dbReference type="EMBL" id="CP066167">
    <property type="protein sequence ID" value="QQD17998.1"/>
    <property type="molecule type" value="Genomic_DNA"/>
</dbReference>
<dbReference type="RefSeq" id="WP_198569496.1">
    <property type="nucleotide sequence ID" value="NZ_CP066167.1"/>
</dbReference>
<dbReference type="Proteomes" id="UP000596063">
    <property type="component" value="Chromosome"/>
</dbReference>
<organism evidence="2 3">
    <name type="scientific">Spongiibacter nanhainus</name>
    <dbReference type="NCBI Taxonomy" id="2794344"/>
    <lineage>
        <taxon>Bacteria</taxon>
        <taxon>Pseudomonadati</taxon>
        <taxon>Pseudomonadota</taxon>
        <taxon>Gammaproteobacteria</taxon>
        <taxon>Cellvibrionales</taxon>
        <taxon>Spongiibacteraceae</taxon>
        <taxon>Spongiibacter</taxon>
    </lineage>
</organism>
<evidence type="ECO:0000313" key="3">
    <source>
        <dbReference type="Proteomes" id="UP000596063"/>
    </source>
</evidence>
<protein>
    <submittedName>
        <fullName evidence="2">Redoxin domain-containing protein</fullName>
    </submittedName>
</protein>
<sequence>MARIQPGYRIEDLSLPSIDGRVYSAEEALGKRYLLSFFRFAACPFCNLRVHNLVSQFDEFGDNFTVIAIFDAGIEELIKTGGRHNAPFAILADEDNRYYRQFAVERSFLGVLKGFATRMPQLLYAVFGKGFVPLHIGGHVATMPLNALVDEQGVVQYVHYGRDEGDHIPIDAVQRFALTGQVPFE</sequence>
<gene>
    <name evidence="2" type="ORF">I6N98_16905</name>
</gene>
<reference evidence="2 3" key="1">
    <citation type="submission" date="2020-12" db="EMBL/GenBank/DDBJ databases">
        <authorList>
            <person name="Shan Y."/>
        </authorList>
    </citation>
    <scope>NUCLEOTIDE SEQUENCE [LARGE SCALE GENOMIC DNA]</scope>
    <source>
        <strain evidence="3">csc3.9</strain>
    </source>
</reference>
<accession>A0A7T4R058</accession>
<dbReference type="GO" id="GO:0016209">
    <property type="term" value="F:antioxidant activity"/>
    <property type="evidence" value="ECO:0007669"/>
    <property type="project" value="InterPro"/>
</dbReference>